<dbReference type="OrthoDB" id="7745874at2"/>
<name>A0A347ULY2_9RHOB</name>
<organism evidence="2 3">
    <name type="scientific">Profundibacter amoris</name>
    <dbReference type="NCBI Taxonomy" id="2171755"/>
    <lineage>
        <taxon>Bacteria</taxon>
        <taxon>Pseudomonadati</taxon>
        <taxon>Pseudomonadota</taxon>
        <taxon>Alphaproteobacteria</taxon>
        <taxon>Rhodobacterales</taxon>
        <taxon>Paracoccaceae</taxon>
        <taxon>Profundibacter</taxon>
    </lineage>
</organism>
<reference evidence="2 3" key="1">
    <citation type="submission" date="2018-09" db="EMBL/GenBank/DDBJ databases">
        <title>Profundibacter amoris BAR1 gen. nov., sp. nov., a new member of the Roseobacter clade isolated at Lokis Castle Vent Field on the Arctic Mid-Oceanic Ridge.</title>
        <authorList>
            <person name="Le Moine Bauer S."/>
            <person name="Sjoeberg A.G."/>
            <person name="L'Haridon S."/>
            <person name="Stokke R."/>
            <person name="Roalkvam I."/>
            <person name="Steen I.H."/>
            <person name="Dahle H."/>
        </authorList>
    </citation>
    <scope>NUCLEOTIDE SEQUENCE [LARGE SCALE GENOMIC DNA]</scope>
    <source>
        <strain evidence="2 3">BAR1</strain>
    </source>
</reference>
<keyword evidence="3" id="KW-1185">Reference proteome</keyword>
<evidence type="ECO:0008006" key="4">
    <source>
        <dbReference type="Google" id="ProtNLM"/>
    </source>
</evidence>
<gene>
    <name evidence="2" type="ORF">BAR1_15390</name>
</gene>
<evidence type="ECO:0000313" key="3">
    <source>
        <dbReference type="Proteomes" id="UP000261704"/>
    </source>
</evidence>
<protein>
    <recommendedName>
        <fullName evidence="4">DUF4177 domain-containing protein</fullName>
    </recommendedName>
</protein>
<dbReference type="Proteomes" id="UP000261704">
    <property type="component" value="Chromosome"/>
</dbReference>
<dbReference type="EMBL" id="CP032125">
    <property type="protein sequence ID" value="AXX99860.1"/>
    <property type="molecule type" value="Genomic_DNA"/>
</dbReference>
<evidence type="ECO:0000313" key="2">
    <source>
        <dbReference type="EMBL" id="AXX99860.1"/>
    </source>
</evidence>
<feature type="chain" id="PRO_5017079191" description="DUF4177 domain-containing protein" evidence="1">
    <location>
        <begin position="19"/>
        <end position="92"/>
    </location>
</feature>
<feature type="signal peptide" evidence="1">
    <location>
        <begin position="1"/>
        <end position="18"/>
    </location>
</feature>
<dbReference type="AlphaFoldDB" id="A0A347ULY2"/>
<keyword evidence="1" id="KW-0732">Signal</keyword>
<evidence type="ECO:0000256" key="1">
    <source>
        <dbReference type="SAM" id="SignalP"/>
    </source>
</evidence>
<accession>A0A347ULY2</accession>
<dbReference type="KEGG" id="pamo:BAR1_15390"/>
<dbReference type="PROSITE" id="PS51257">
    <property type="entry name" value="PROKAR_LIPOPROTEIN"/>
    <property type="match status" value="1"/>
</dbReference>
<sequence>MKKLILTLAILAASPASASCYADYKAKQDGPLRLHYGVIELPDTACTPQAAKPQIAQRISADGWQLLNILSIFGTEGLEERKDSAGQYFLRY</sequence>
<proteinExistence type="predicted"/>
<dbReference type="RefSeq" id="WP_118944511.1">
    <property type="nucleotide sequence ID" value="NZ_CP032125.1"/>
</dbReference>